<protein>
    <submittedName>
        <fullName evidence="5">HEAT repeat protein-like protein</fullName>
    </submittedName>
</protein>
<dbReference type="GO" id="GO:0032040">
    <property type="term" value="C:small-subunit processome"/>
    <property type="evidence" value="ECO:0007669"/>
    <property type="project" value="TreeGrafter"/>
</dbReference>
<feature type="region of interest" description="Disordered" evidence="1">
    <location>
        <begin position="2413"/>
        <end position="2461"/>
    </location>
</feature>
<keyword evidence="6" id="KW-1185">Reference proteome</keyword>
<sequence length="2628" mass="294663">MSRGPVVKLRAPKKTKGGTPSSRRHHFEGFSERIAKLKIEPVRRGRSTILDDAELNAAFSFFRDSFVEWRELNLSTAFTAFARQVAPLCDSLPQVLHHSDRILALLVEYIEKGDKHSEEPLLGLLAHFAHDLGVQFEKHFGQAVKTVAQLAAKHPDVEVIEWSFTCLAWLFKYLSRLLVPDLRPVFDLMAPLLGKERQKAFVTRFAAQSLSFLLRKAGAMYHRDKAPLRLIVRHISEQLKELQGTGQDIEFQRGLMTLFAEAVKGVQRGLHSSAVAITEELLRVTYDEEYVHYRTPPLEPLLVGVITAAIHHSDAEHFSPLLEPILAHIRELASDVRFLGLSSRLIFNVCGVRRGDRITQWKPFLEVISLLLDAVDNSAVQEPPPMQECLSALSVVFQYCPIDAAIPHVSVFERLTKGSWETYFLPFCNLFAELGTERFNTLLLPYFKRFIAQKAHKHGDDLCRILPSLYRSGTLSAASLQPSALWQDAIVQRFEELAQSELGNDDPRLSFLCSSILDAIGTLNLPQASRQSISKHLDHALRRSLEVSNKDAARAIDILATGKGFQFLIAQSDDSSSLTSLWPSLCSASAIYGHYLPFWRALLSVAEKNKADLEFQGSTVESLKPGIMRCLGSPSHEMRLAALSLLQIITADQSEQVGDIMNAALIIEQTPPSLDSQRSISMRIGQLARLYSNVSSHEWVGEALPTFLFGLFHVRLSSVWDDVCSALKIICESKDGEAHVSRIAFLWLTQPDSHESPIHQGTAISEPTRYASVFECTNVMQLEHQISQQQALLRPASEQLKDAFDAEHAKVRFVNSFSRAQALRLLDGLPEIAEKRSRLLVPVLLEWALDERVSNAADAEEVDHGISRWIRKDQKAMLTVFSKFKNPKVLYRAAEVHDAFLALLSNGDVEIQKSALKAILAWKDSAIAEYQENLFHLLDDARFRDEISVFLDVGSDQSLVKEEHRSRLLPVILRLLYGRVISGKQGLEAKRKAVFQALTRFEEGAIQQFLDIALGPLGGVQIIRDGALDEGVLRKELLLPRRQIGMLNMLEDMLSTLKTTFVPFVGSVVDPILYCLIKASRTLSASPVANDSEDHGTHEVQTAMFRTIRQRALHSLSNLFESCPEHSWAPYSSIIVEEMVNPRIQQFPIETAQSVSGLLRLFSAWSKSLLTAPFLVEHNPDVLNKIIECLEVPSAKDEVKRFVLDNILRPLISLASYTTAESTNDRILKTRIAADIIQPYSNAILSQVGNLLRKSPSRDLLDSGVQSVAELAPLVVGSSESHNMIEIAAFLLKQPSSRINGPSKFGLLKILHEFVPRCDEKEIVELFGLIFDAVCPLFAHVKDRQARTTLCDIVQDLSASVDDLAPIASLCHDLNAFSVSRLDEPDFERRSKAFDMINGGNTKPYSLTQWKPLVYNMLYFIKDNEELSIRVNASLSLRCFIQVSTTIDGSEPFISAALLPGIHNGMRESSELVRVEYLAVMSQLVQTYPDWALIADLHVLLSADEEASFFGNILHIQGHRRLRALRRLASHASQLQSSNIYHILLPLLEHFVFNKADDDGASSLAGETVKSISALCQWLEWPQFRSLLKRYIGYLAKKEDMQKTMIKLIAGLMDSLNQAGLAKDYNTSLEGGNESSEPADGDAMDVDKPISTLTKTLPQQEKLTKDLVNNVLPELNEFLRKKDDSNVSLRVPVAIAVTKVILILPTAEIEARLPSVLLDITHILRSRAQDSRDMARNTLAEIATFTGPAYLGFILKALRIALQRGYQLHVLSFTLHNILVKLSDQLKPGALDYCLADIVDVIMDDTFGLTGQEKDAEEYISQMKEVKSSKSFDSMDIIARCTTPSHLTELVLPVKALLQEKLGARAVQKIDELLRRIGMGVLQNPTVKNRDILVFCYEMIKEADKAHNSGSVERVDPKNRKYLINLKGAAKSGARHSATSYTYKMTKFSLDILRTVLRKHEELQTPQNLSGFLPTVGDALVAGQEEVQIAAVRLLTTIIKMPMRELDENCLVYVQEAVTAIKGAPSSNAEIAQASLKLITAILRERPNVEVKERYLTQLIKRIMPDIDEPDRQGVTFGFLKAVMNRKIIMPEVYEVMDKVAAMMVTNQTRSMRDVARSSYFHFLMEYPQAKNRFKKQLEFLLKNLRYDHVEGRQSVMEALNLVLTKVGDNILQDELGLMFLPLIHSMANDDSSDCRTMVGALVKKVFERADSPHLKGFTADLRGWLEQDEDTGLKRLGIQCWGLYLEATDAKPKELGFVLEQLQSTIETCVARQDDDDWELIYYSLVVLSKLCNVFPDTMLSSNKEDSWAAIRSCVSYPHAWVKVTAAQLYGICFADLARTNGDSGLDALPLEGSCGLQLTEKDMIRLTDAFLRNLFIPNVSEELCIQSVRNLAFLARCLAANGAMWVWQQNGDEEEEDDGVEEDETNGTANGNAEASEEEWGGFSPPPETPKAKKSRTAPATAIHRLVMRLSGIIRRETKIMKLSSLYPKSATMTLLETLTNKLPIPALSSSLPYLLTTCSTLTDPATTIPRSTDPVFNDTYTALTDKAREVMNILQKRMGTQEYLKVMGDVQKGVRERREGRRQKRKVEAVTAPEKWGKEKKRRNEVKKVKRKEKSAEYRGKRRGW</sequence>
<dbReference type="PANTHER" id="PTHR17695:SF11">
    <property type="entry name" value="SMALL SUBUNIT PROCESSOME COMPONENT 20 HOMOLOG"/>
    <property type="match status" value="1"/>
</dbReference>
<dbReference type="InterPro" id="IPR016024">
    <property type="entry name" value="ARM-type_fold"/>
</dbReference>
<dbReference type="Proteomes" id="UP000799291">
    <property type="component" value="Unassembled WGS sequence"/>
</dbReference>
<dbReference type="GO" id="GO:0030686">
    <property type="term" value="C:90S preribosome"/>
    <property type="evidence" value="ECO:0007669"/>
    <property type="project" value="TreeGrafter"/>
</dbReference>
<evidence type="ECO:0000256" key="1">
    <source>
        <dbReference type="SAM" id="MobiDB-lite"/>
    </source>
</evidence>
<feature type="compositionally biased region" description="Basic residues" evidence="1">
    <location>
        <begin position="10"/>
        <end position="25"/>
    </location>
</feature>
<dbReference type="InterPro" id="IPR011430">
    <property type="entry name" value="UTP20_N"/>
</dbReference>
<evidence type="ECO:0000259" key="3">
    <source>
        <dbReference type="Pfam" id="PF20416"/>
    </source>
</evidence>
<dbReference type="Gene3D" id="1.25.10.10">
    <property type="entry name" value="Leucine-rich Repeat Variant"/>
    <property type="match status" value="4"/>
</dbReference>
<reference evidence="5" key="1">
    <citation type="journal article" date="2020" name="Stud. Mycol.">
        <title>101 Dothideomycetes genomes: a test case for predicting lifestyles and emergence of pathogens.</title>
        <authorList>
            <person name="Haridas S."/>
            <person name="Albert R."/>
            <person name="Binder M."/>
            <person name="Bloem J."/>
            <person name="Labutti K."/>
            <person name="Salamov A."/>
            <person name="Andreopoulos B."/>
            <person name="Baker S."/>
            <person name="Barry K."/>
            <person name="Bills G."/>
            <person name="Bluhm B."/>
            <person name="Cannon C."/>
            <person name="Castanera R."/>
            <person name="Culley D."/>
            <person name="Daum C."/>
            <person name="Ezra D."/>
            <person name="Gonzalez J."/>
            <person name="Henrissat B."/>
            <person name="Kuo A."/>
            <person name="Liang C."/>
            <person name="Lipzen A."/>
            <person name="Lutzoni F."/>
            <person name="Magnuson J."/>
            <person name="Mondo S."/>
            <person name="Nolan M."/>
            <person name="Ohm R."/>
            <person name="Pangilinan J."/>
            <person name="Park H.-J."/>
            <person name="Ramirez L."/>
            <person name="Alfaro M."/>
            <person name="Sun H."/>
            <person name="Tritt A."/>
            <person name="Yoshinaga Y."/>
            <person name="Zwiers L.-H."/>
            <person name="Turgeon B."/>
            <person name="Goodwin S."/>
            <person name="Spatafora J."/>
            <person name="Crous P."/>
            <person name="Grigoriev I."/>
        </authorList>
    </citation>
    <scope>NUCLEOTIDE SEQUENCE</scope>
    <source>
        <strain evidence="5">CBS 122367</strain>
    </source>
</reference>
<feature type="compositionally biased region" description="Basic residues" evidence="1">
    <location>
        <begin position="2601"/>
        <end position="2616"/>
    </location>
</feature>
<evidence type="ECO:0000313" key="5">
    <source>
        <dbReference type="EMBL" id="KAF2687676.1"/>
    </source>
</evidence>
<feature type="region of interest" description="Disordered" evidence="1">
    <location>
        <begin position="1"/>
        <end position="25"/>
    </location>
</feature>
<feature type="compositionally biased region" description="Acidic residues" evidence="1">
    <location>
        <begin position="2413"/>
        <end position="2427"/>
    </location>
</feature>
<dbReference type="InterPro" id="IPR046523">
    <property type="entry name" value="UTP20_dom"/>
</dbReference>
<dbReference type="Pfam" id="PF07539">
    <property type="entry name" value="UTP20_N"/>
    <property type="match status" value="1"/>
</dbReference>
<dbReference type="EMBL" id="MU005574">
    <property type="protein sequence ID" value="KAF2687676.1"/>
    <property type="molecule type" value="Genomic_DNA"/>
</dbReference>
<dbReference type="SUPFAM" id="SSF48371">
    <property type="entry name" value="ARM repeat"/>
    <property type="match status" value="3"/>
</dbReference>
<dbReference type="Pfam" id="PF20416">
    <property type="entry name" value="UTP20"/>
    <property type="match status" value="1"/>
</dbReference>
<feature type="domain" description="U3 small nucleolar RNA-associated protein 20 N-terminal" evidence="2">
    <location>
        <begin position="868"/>
        <end position="1470"/>
    </location>
</feature>
<evidence type="ECO:0000259" key="4">
    <source>
        <dbReference type="Pfam" id="PF23099"/>
    </source>
</evidence>
<dbReference type="InterPro" id="IPR052575">
    <property type="entry name" value="SSU_processome_comp_20"/>
</dbReference>
<dbReference type="FunFam" id="1.25.10.10:FF:001489">
    <property type="entry name" value="AEL006Wp"/>
    <property type="match status" value="1"/>
</dbReference>
<feature type="domain" description="U3 small nucleolar RNA-associated protein 20 C-terminal" evidence="4">
    <location>
        <begin position="2545"/>
        <end position="2619"/>
    </location>
</feature>
<name>A0A6G1JAW5_9PLEO</name>
<dbReference type="InterPro" id="IPR057525">
    <property type="entry name" value="UTP20_C"/>
</dbReference>
<evidence type="ECO:0000313" key="6">
    <source>
        <dbReference type="Proteomes" id="UP000799291"/>
    </source>
</evidence>
<evidence type="ECO:0000259" key="2">
    <source>
        <dbReference type="Pfam" id="PF07539"/>
    </source>
</evidence>
<dbReference type="PANTHER" id="PTHR17695">
    <property type="entry name" value="SMALL SUBUNIT PROCESSOME COMPONENT 20 HOMOLOG"/>
    <property type="match status" value="1"/>
</dbReference>
<gene>
    <name evidence="5" type="ORF">K458DRAFT_385252</name>
</gene>
<dbReference type="Pfam" id="PF23099">
    <property type="entry name" value="UTP20_C"/>
    <property type="match status" value="1"/>
</dbReference>
<dbReference type="InterPro" id="IPR011989">
    <property type="entry name" value="ARM-like"/>
</dbReference>
<feature type="region of interest" description="Disordered" evidence="1">
    <location>
        <begin position="2579"/>
        <end position="2628"/>
    </location>
</feature>
<dbReference type="OrthoDB" id="360653at2759"/>
<proteinExistence type="predicted"/>
<feature type="domain" description="U3 small nucleolar RNA-associated protein 20" evidence="3">
    <location>
        <begin position="1682"/>
        <end position="1900"/>
    </location>
</feature>
<accession>A0A6G1JAW5</accession>
<organism evidence="5 6">
    <name type="scientific">Lentithecium fluviatile CBS 122367</name>
    <dbReference type="NCBI Taxonomy" id="1168545"/>
    <lineage>
        <taxon>Eukaryota</taxon>
        <taxon>Fungi</taxon>
        <taxon>Dikarya</taxon>
        <taxon>Ascomycota</taxon>
        <taxon>Pezizomycotina</taxon>
        <taxon>Dothideomycetes</taxon>
        <taxon>Pleosporomycetidae</taxon>
        <taxon>Pleosporales</taxon>
        <taxon>Massarineae</taxon>
        <taxon>Lentitheciaceae</taxon>
        <taxon>Lentithecium</taxon>
    </lineage>
</organism>